<keyword evidence="7 16" id="KW-0285">Flavoprotein</keyword>
<evidence type="ECO:0000256" key="7">
    <source>
        <dbReference type="ARBA" id="ARBA00022630"/>
    </source>
</evidence>
<evidence type="ECO:0000256" key="5">
    <source>
        <dbReference type="ARBA" id="ARBA00022490"/>
    </source>
</evidence>
<evidence type="ECO:0000256" key="13">
    <source>
        <dbReference type="ARBA" id="ARBA00023306"/>
    </source>
</evidence>
<dbReference type="EMBL" id="SOKU01000108">
    <property type="protein sequence ID" value="TES86330.1"/>
    <property type="molecule type" value="Genomic_DNA"/>
</dbReference>
<feature type="active site" description="Proton donor" evidence="16">
    <location>
        <position position="226"/>
    </location>
</feature>
<protein>
    <recommendedName>
        <fullName evidence="16">UDP-N-acetylenolpyruvoylglucosamine reductase</fullName>
        <ecNumber evidence="16">1.3.1.98</ecNumber>
    </recommendedName>
    <alternativeName>
        <fullName evidence="16">UDP-N-acetylmuramate dehydrogenase</fullName>
    </alternativeName>
</protein>
<evidence type="ECO:0000313" key="19">
    <source>
        <dbReference type="Proteomes" id="UP000320781"/>
    </source>
</evidence>
<dbReference type="PROSITE" id="PS51387">
    <property type="entry name" value="FAD_PCMH"/>
    <property type="match status" value="1"/>
</dbReference>
<evidence type="ECO:0000256" key="10">
    <source>
        <dbReference type="ARBA" id="ARBA00022960"/>
    </source>
</evidence>
<comment type="subcellular location">
    <subcellularLocation>
        <location evidence="3 16">Cytoplasm</location>
    </subcellularLocation>
</comment>
<evidence type="ECO:0000256" key="4">
    <source>
        <dbReference type="ARBA" id="ARBA00004752"/>
    </source>
</evidence>
<dbReference type="UniPathway" id="UPA00219"/>
<dbReference type="SUPFAM" id="SSF56176">
    <property type="entry name" value="FAD-binding/transporter-associated domain-like"/>
    <property type="match status" value="1"/>
</dbReference>
<comment type="caution">
    <text evidence="18">The sequence shown here is derived from an EMBL/GenBank/DDBJ whole genome shotgun (WGS) entry which is preliminary data.</text>
</comment>
<dbReference type="InterPro" id="IPR011601">
    <property type="entry name" value="MurB_C"/>
</dbReference>
<dbReference type="PANTHER" id="PTHR21071:SF4">
    <property type="entry name" value="UDP-N-ACETYLENOLPYRUVOYLGLUCOSAMINE REDUCTASE"/>
    <property type="match status" value="1"/>
</dbReference>
<dbReference type="InterPro" id="IPR006094">
    <property type="entry name" value="Oxid_FAD_bind_N"/>
</dbReference>
<dbReference type="GO" id="GO:0008762">
    <property type="term" value="F:UDP-N-acetylmuramate dehydrogenase activity"/>
    <property type="evidence" value="ECO:0007669"/>
    <property type="project" value="UniProtKB-UniRule"/>
</dbReference>
<keyword evidence="11 16" id="KW-0573">Peptidoglycan synthesis</keyword>
<comment type="catalytic activity">
    <reaction evidence="15 16">
        <text>UDP-N-acetyl-alpha-D-muramate + NADP(+) = UDP-N-acetyl-3-O-(1-carboxyvinyl)-alpha-D-glucosamine + NADPH + H(+)</text>
        <dbReference type="Rhea" id="RHEA:12248"/>
        <dbReference type="ChEBI" id="CHEBI:15378"/>
        <dbReference type="ChEBI" id="CHEBI:57783"/>
        <dbReference type="ChEBI" id="CHEBI:58349"/>
        <dbReference type="ChEBI" id="CHEBI:68483"/>
        <dbReference type="ChEBI" id="CHEBI:70757"/>
        <dbReference type="EC" id="1.3.1.98"/>
    </reaction>
</comment>
<keyword evidence="12 16" id="KW-0560">Oxidoreductase</keyword>
<keyword evidence="10 16" id="KW-0133">Cell shape</keyword>
<evidence type="ECO:0000256" key="11">
    <source>
        <dbReference type="ARBA" id="ARBA00022984"/>
    </source>
</evidence>
<dbReference type="Gene3D" id="3.30.43.10">
    <property type="entry name" value="Uridine Diphospho-n-acetylenolpyruvylglucosamine Reductase, domain 2"/>
    <property type="match status" value="1"/>
</dbReference>
<dbReference type="InterPro" id="IPR016169">
    <property type="entry name" value="FAD-bd_PCMH_sub2"/>
</dbReference>
<dbReference type="Pfam" id="PF01565">
    <property type="entry name" value="FAD_binding_4"/>
    <property type="match status" value="1"/>
</dbReference>
<accession>A0A523QKW3</accession>
<evidence type="ECO:0000256" key="3">
    <source>
        <dbReference type="ARBA" id="ARBA00004496"/>
    </source>
</evidence>
<dbReference type="InterPro" id="IPR003170">
    <property type="entry name" value="MurB"/>
</dbReference>
<feature type="domain" description="FAD-binding PCMH-type" evidence="17">
    <location>
        <begin position="29"/>
        <end position="197"/>
    </location>
</feature>
<dbReference type="Gene3D" id="3.90.78.10">
    <property type="entry name" value="UDP-N-acetylenolpyruvoylglucosamine reductase, C-terminal domain"/>
    <property type="match status" value="1"/>
</dbReference>
<dbReference type="InterPro" id="IPR016166">
    <property type="entry name" value="FAD-bd_PCMH"/>
</dbReference>
<feature type="active site" evidence="16">
    <location>
        <position position="175"/>
    </location>
</feature>
<gene>
    <name evidence="16 18" type="primary">murB</name>
    <name evidence="18" type="ORF">E3J95_02245</name>
</gene>
<dbReference type="AlphaFoldDB" id="A0A523QKW3"/>
<organism evidence="18 19">
    <name type="scientific">Aerophobetes bacterium</name>
    <dbReference type="NCBI Taxonomy" id="2030807"/>
    <lineage>
        <taxon>Bacteria</taxon>
        <taxon>Candidatus Aerophobota</taxon>
    </lineage>
</organism>
<evidence type="ECO:0000256" key="16">
    <source>
        <dbReference type="HAMAP-Rule" id="MF_00037"/>
    </source>
</evidence>
<evidence type="ECO:0000313" key="18">
    <source>
        <dbReference type="EMBL" id="TES86330.1"/>
    </source>
</evidence>
<dbReference type="GO" id="GO:0051301">
    <property type="term" value="P:cell division"/>
    <property type="evidence" value="ECO:0007669"/>
    <property type="project" value="UniProtKB-KW"/>
</dbReference>
<comment type="function">
    <text evidence="2 16">Cell wall formation.</text>
</comment>
<evidence type="ECO:0000256" key="12">
    <source>
        <dbReference type="ARBA" id="ARBA00023002"/>
    </source>
</evidence>
<keyword evidence="14 16" id="KW-0961">Cell wall biogenesis/degradation</keyword>
<reference evidence="18 19" key="1">
    <citation type="submission" date="2019-03" db="EMBL/GenBank/DDBJ databases">
        <title>Metabolic potential of uncultured bacteria and archaea associated with petroleum seepage in deep-sea sediments.</title>
        <authorList>
            <person name="Dong X."/>
            <person name="Hubert C."/>
        </authorList>
    </citation>
    <scope>NUCLEOTIDE SEQUENCE [LARGE SCALE GENOMIC DNA]</scope>
    <source>
        <strain evidence="18">E44_bin92</strain>
    </source>
</reference>
<dbReference type="NCBIfam" id="TIGR00179">
    <property type="entry name" value="murB"/>
    <property type="match status" value="1"/>
</dbReference>
<dbReference type="InterPro" id="IPR036318">
    <property type="entry name" value="FAD-bd_PCMH-like_sf"/>
</dbReference>
<evidence type="ECO:0000256" key="6">
    <source>
        <dbReference type="ARBA" id="ARBA00022618"/>
    </source>
</evidence>
<evidence type="ECO:0000256" key="2">
    <source>
        <dbReference type="ARBA" id="ARBA00003921"/>
    </source>
</evidence>
<evidence type="ECO:0000256" key="15">
    <source>
        <dbReference type="ARBA" id="ARBA00048914"/>
    </source>
</evidence>
<comment type="pathway">
    <text evidence="4 16">Cell wall biogenesis; peptidoglycan biosynthesis.</text>
</comment>
<dbReference type="EC" id="1.3.1.98" evidence="16"/>
<dbReference type="Gene3D" id="3.30.465.10">
    <property type="match status" value="1"/>
</dbReference>
<dbReference type="SUPFAM" id="SSF56194">
    <property type="entry name" value="Uridine diphospho-N-Acetylenolpyruvylglucosamine reductase, MurB, C-terminal domain"/>
    <property type="match status" value="1"/>
</dbReference>
<feature type="active site" evidence="16">
    <location>
        <position position="296"/>
    </location>
</feature>
<dbReference type="GO" id="GO:0009252">
    <property type="term" value="P:peptidoglycan biosynthetic process"/>
    <property type="evidence" value="ECO:0007669"/>
    <property type="project" value="UniProtKB-UniRule"/>
</dbReference>
<proteinExistence type="inferred from homology"/>
<comment type="similarity">
    <text evidence="16">Belongs to the MurB family.</text>
</comment>
<dbReference type="HAMAP" id="MF_00037">
    <property type="entry name" value="MurB"/>
    <property type="match status" value="1"/>
</dbReference>
<keyword evidence="6 16" id="KW-0132">Cell division</keyword>
<dbReference type="GO" id="GO:0005829">
    <property type="term" value="C:cytosol"/>
    <property type="evidence" value="ECO:0007669"/>
    <property type="project" value="TreeGrafter"/>
</dbReference>
<comment type="cofactor">
    <cofactor evidence="1 16">
        <name>FAD</name>
        <dbReference type="ChEBI" id="CHEBI:57692"/>
    </cofactor>
</comment>
<evidence type="ECO:0000256" key="1">
    <source>
        <dbReference type="ARBA" id="ARBA00001974"/>
    </source>
</evidence>
<dbReference type="GO" id="GO:0071949">
    <property type="term" value="F:FAD binding"/>
    <property type="evidence" value="ECO:0007669"/>
    <property type="project" value="InterPro"/>
</dbReference>
<sequence>MHIKEIRGLKIRGRVVAQQSMKELTSLKIGGQAYLYVVPEDLEDLKTVISFCKDSGLSFLVIGNGSKLLIRDEGFKGVVVKLGSSFTRIKMENKGDGITVGAGLSLSTLIDFASEKELSGLELLVGIPGTVGGAIARNASAFGQDLGQRVIWVRALDSSTGDFTVRKEDILFGYRTSVFMDKKDWIITEVKLALPAGRKEEIISRLREARDKKMRSQPISLPSAGCVFKNPPSCSAGLLIQRAGCSGMRVGDAQVSTHHANFIVNKGNAAARDVIRLIDMVRERVKASSGITLEPELEII</sequence>
<keyword evidence="8 16" id="KW-0274">FAD</keyword>
<name>A0A523QKW3_UNCAE</name>
<dbReference type="Proteomes" id="UP000320781">
    <property type="component" value="Unassembled WGS sequence"/>
</dbReference>
<dbReference type="GO" id="GO:0071555">
    <property type="term" value="P:cell wall organization"/>
    <property type="evidence" value="ECO:0007669"/>
    <property type="project" value="UniProtKB-KW"/>
</dbReference>
<evidence type="ECO:0000256" key="14">
    <source>
        <dbReference type="ARBA" id="ARBA00023316"/>
    </source>
</evidence>
<dbReference type="PANTHER" id="PTHR21071">
    <property type="entry name" value="UDP-N-ACETYLENOLPYRUVOYLGLUCOSAMINE REDUCTASE"/>
    <property type="match status" value="1"/>
</dbReference>
<evidence type="ECO:0000256" key="8">
    <source>
        <dbReference type="ARBA" id="ARBA00022827"/>
    </source>
</evidence>
<keyword evidence="5 16" id="KW-0963">Cytoplasm</keyword>
<evidence type="ECO:0000259" key="17">
    <source>
        <dbReference type="PROSITE" id="PS51387"/>
    </source>
</evidence>
<keyword evidence="13 16" id="KW-0131">Cell cycle</keyword>
<dbReference type="GO" id="GO:0008360">
    <property type="term" value="P:regulation of cell shape"/>
    <property type="evidence" value="ECO:0007669"/>
    <property type="project" value="UniProtKB-KW"/>
</dbReference>
<evidence type="ECO:0000256" key="9">
    <source>
        <dbReference type="ARBA" id="ARBA00022857"/>
    </source>
</evidence>
<dbReference type="InterPro" id="IPR036635">
    <property type="entry name" value="MurB_C_sf"/>
</dbReference>
<dbReference type="NCBIfam" id="NF010480">
    <property type="entry name" value="PRK13905.1"/>
    <property type="match status" value="1"/>
</dbReference>
<keyword evidence="9 16" id="KW-0521">NADP</keyword>
<dbReference type="InterPro" id="IPR016167">
    <property type="entry name" value="FAD-bd_PCMH_sub1"/>
</dbReference>
<dbReference type="Pfam" id="PF02873">
    <property type="entry name" value="MurB_C"/>
    <property type="match status" value="1"/>
</dbReference>